<proteinExistence type="predicted"/>
<dbReference type="STRING" id="354355.SAMN05660816_04411"/>
<dbReference type="SUPFAM" id="SSF51182">
    <property type="entry name" value="RmlC-like cupins"/>
    <property type="match status" value="1"/>
</dbReference>
<feature type="domain" description="Cupin type-2" evidence="1">
    <location>
        <begin position="54"/>
        <end position="115"/>
    </location>
</feature>
<keyword evidence="3" id="KW-1185">Reference proteome</keyword>
<sequence>MIVLFVAVSNQAEAQDTSIFPKGEKAPADRFTGTVWIFPLIQPQDSLDCVSSSVTFEPGARTNWHMHPGGQALLVIEGKGYYQERGMRVRIIQKGDVVKCPPRVEHWHGASPDTKLTHIAIVTNAEKGNSVWLQKVTDKQYKDLE</sequence>
<dbReference type="InterPro" id="IPR013096">
    <property type="entry name" value="Cupin_2"/>
</dbReference>
<dbReference type="AlphaFoldDB" id="A0A1V9ESD0"/>
<dbReference type="PANTHER" id="PTHR43698">
    <property type="entry name" value="RIBD C-TERMINAL DOMAIN CONTAINING PROTEIN"/>
    <property type="match status" value="1"/>
</dbReference>
<evidence type="ECO:0000259" key="1">
    <source>
        <dbReference type="Pfam" id="PF07883"/>
    </source>
</evidence>
<organism evidence="2 3">
    <name type="scientific">Niastella yeongjuensis</name>
    <dbReference type="NCBI Taxonomy" id="354355"/>
    <lineage>
        <taxon>Bacteria</taxon>
        <taxon>Pseudomonadati</taxon>
        <taxon>Bacteroidota</taxon>
        <taxon>Chitinophagia</taxon>
        <taxon>Chitinophagales</taxon>
        <taxon>Chitinophagaceae</taxon>
        <taxon>Niastella</taxon>
    </lineage>
</organism>
<dbReference type="EMBL" id="LVXG01000016">
    <property type="protein sequence ID" value="OQP49049.1"/>
    <property type="molecule type" value="Genomic_DNA"/>
</dbReference>
<reference evidence="3" key="1">
    <citation type="submission" date="2016-04" db="EMBL/GenBank/DDBJ databases">
        <authorList>
            <person name="Chen L."/>
            <person name="Zhuang W."/>
            <person name="Wang G."/>
        </authorList>
    </citation>
    <scope>NUCLEOTIDE SEQUENCE [LARGE SCALE GENOMIC DNA]</scope>
    <source>
        <strain evidence="3">17621</strain>
    </source>
</reference>
<name>A0A1V9ESD0_9BACT</name>
<dbReference type="CDD" id="cd02233">
    <property type="entry name" value="cupin_HNL-like"/>
    <property type="match status" value="1"/>
</dbReference>
<gene>
    <name evidence="2" type="ORF">A4H97_29570</name>
</gene>
<dbReference type="Gene3D" id="2.60.120.10">
    <property type="entry name" value="Jelly Rolls"/>
    <property type="match status" value="1"/>
</dbReference>
<comment type="caution">
    <text evidence="2">The sequence shown here is derived from an EMBL/GenBank/DDBJ whole genome shotgun (WGS) entry which is preliminary data.</text>
</comment>
<dbReference type="InterPro" id="IPR011051">
    <property type="entry name" value="RmlC_Cupin_sf"/>
</dbReference>
<dbReference type="InterPro" id="IPR047263">
    <property type="entry name" value="HNL-like_cupin"/>
</dbReference>
<evidence type="ECO:0000313" key="3">
    <source>
        <dbReference type="Proteomes" id="UP000192610"/>
    </source>
</evidence>
<dbReference type="Pfam" id="PF07883">
    <property type="entry name" value="Cupin_2"/>
    <property type="match status" value="1"/>
</dbReference>
<accession>A0A1V9ESD0</accession>
<dbReference type="PANTHER" id="PTHR43698:SF1">
    <property type="entry name" value="BLL4564 PROTEIN"/>
    <property type="match status" value="1"/>
</dbReference>
<protein>
    <submittedName>
        <fullName evidence="2">Cupin</fullName>
    </submittedName>
</protein>
<dbReference type="InterPro" id="IPR014710">
    <property type="entry name" value="RmlC-like_jellyroll"/>
</dbReference>
<dbReference type="Proteomes" id="UP000192610">
    <property type="component" value="Unassembled WGS sequence"/>
</dbReference>
<evidence type="ECO:0000313" key="2">
    <source>
        <dbReference type="EMBL" id="OQP49049.1"/>
    </source>
</evidence>